<evidence type="ECO:0000313" key="1">
    <source>
        <dbReference type="EMBL" id="KAL2743442.1"/>
    </source>
</evidence>
<proteinExistence type="predicted"/>
<gene>
    <name evidence="1" type="ORF">V1477_008931</name>
</gene>
<dbReference type="Proteomes" id="UP001607303">
    <property type="component" value="Unassembled WGS sequence"/>
</dbReference>
<protein>
    <submittedName>
        <fullName evidence="1">Uncharacterized protein</fullName>
    </submittedName>
</protein>
<reference evidence="1 2" key="1">
    <citation type="journal article" date="2024" name="Ann. Entomol. Soc. Am.">
        <title>Genomic analyses of the southern and eastern yellowjacket wasps (Hymenoptera: Vespidae) reveal evolutionary signatures of social life.</title>
        <authorList>
            <person name="Catto M.A."/>
            <person name="Caine P.B."/>
            <person name="Orr S.E."/>
            <person name="Hunt B.G."/>
            <person name="Goodisman M.A.D."/>
        </authorList>
    </citation>
    <scope>NUCLEOTIDE SEQUENCE [LARGE SCALE GENOMIC DNA]</scope>
    <source>
        <strain evidence="1">232</strain>
        <tissue evidence="1">Head and thorax</tissue>
    </source>
</reference>
<dbReference type="EMBL" id="JAYRBN010000056">
    <property type="protein sequence ID" value="KAL2743442.1"/>
    <property type="molecule type" value="Genomic_DNA"/>
</dbReference>
<dbReference type="AlphaFoldDB" id="A0ABD2CEF5"/>
<sequence>MEDFENLSPRVDLEIFAPMKFSHLWSTENLSPRVDLEIFASLGDFENLSPRVDLEIFAPLGDFKNLSPRVDLEIFALLGDFENLSPRVDLEIFAPMKFSHLWWDFENLSPRVDLEIFASLGDFENLSPRVDLEIFAPFGDFENLSPRVDLEIFAPMGDFENLSPRLDLEIFAPMGDFENLSPRKFSHLWSTENLSPRVDLEIFAPLGDFENLSPRVDLEIFTDAIRASINEDLKGSRPTTMSTYLMFNQLQIIHPQFRPKSRSSVLEPSQNFLSSKHDRSCLEMSEADGVDGGAICKRGFIHLQFAEKPEAPEAERHLGSWNLELGDRGTDHPGIFTRKHDRSCLEMSEADGVDGGAICKRGFIHLQFAEKPEAPEAERHLGSWILE</sequence>
<organism evidence="1 2">
    <name type="scientific">Vespula maculifrons</name>
    <name type="common">Eastern yellow jacket</name>
    <name type="synonym">Wasp</name>
    <dbReference type="NCBI Taxonomy" id="7453"/>
    <lineage>
        <taxon>Eukaryota</taxon>
        <taxon>Metazoa</taxon>
        <taxon>Ecdysozoa</taxon>
        <taxon>Arthropoda</taxon>
        <taxon>Hexapoda</taxon>
        <taxon>Insecta</taxon>
        <taxon>Pterygota</taxon>
        <taxon>Neoptera</taxon>
        <taxon>Endopterygota</taxon>
        <taxon>Hymenoptera</taxon>
        <taxon>Apocrita</taxon>
        <taxon>Aculeata</taxon>
        <taxon>Vespoidea</taxon>
        <taxon>Vespidae</taxon>
        <taxon>Vespinae</taxon>
        <taxon>Vespula</taxon>
    </lineage>
</organism>
<accession>A0ABD2CEF5</accession>
<comment type="caution">
    <text evidence="1">The sequence shown here is derived from an EMBL/GenBank/DDBJ whole genome shotgun (WGS) entry which is preliminary data.</text>
</comment>
<name>A0ABD2CEF5_VESMC</name>
<evidence type="ECO:0000313" key="2">
    <source>
        <dbReference type="Proteomes" id="UP001607303"/>
    </source>
</evidence>
<keyword evidence="2" id="KW-1185">Reference proteome</keyword>